<organism evidence="3 4">
    <name type="scientific">Brevundimonas balnearis</name>
    <dbReference type="NCBI Taxonomy" id="1572858"/>
    <lineage>
        <taxon>Bacteria</taxon>
        <taxon>Pseudomonadati</taxon>
        <taxon>Pseudomonadota</taxon>
        <taxon>Alphaproteobacteria</taxon>
        <taxon>Caulobacterales</taxon>
        <taxon>Caulobacteraceae</taxon>
        <taxon>Brevundimonas</taxon>
    </lineage>
</organism>
<dbReference type="EMBL" id="JBHLSW010000003">
    <property type="protein sequence ID" value="MFC0633336.1"/>
    <property type="molecule type" value="Genomic_DNA"/>
</dbReference>
<dbReference type="Pfam" id="PF05036">
    <property type="entry name" value="SPOR"/>
    <property type="match status" value="1"/>
</dbReference>
<dbReference type="InterPro" id="IPR007730">
    <property type="entry name" value="SPOR-like_dom"/>
</dbReference>
<dbReference type="PROSITE" id="PS51257">
    <property type="entry name" value="PROKAR_LIPOPROTEIN"/>
    <property type="match status" value="1"/>
</dbReference>
<comment type="caution">
    <text evidence="3">The sequence shown here is derived from an EMBL/GenBank/DDBJ whole genome shotgun (WGS) entry which is preliminary data.</text>
</comment>
<feature type="signal peptide" evidence="1">
    <location>
        <begin position="1"/>
        <end position="20"/>
    </location>
</feature>
<accession>A0ABV6R136</accession>
<gene>
    <name evidence="3" type="ORF">ACFFGE_05505</name>
</gene>
<feature type="domain" description="SPOR" evidence="2">
    <location>
        <begin position="130"/>
        <end position="193"/>
    </location>
</feature>
<name>A0ABV6R136_9CAUL</name>
<feature type="chain" id="PRO_5045848336" evidence="1">
    <location>
        <begin position="21"/>
        <end position="208"/>
    </location>
</feature>
<evidence type="ECO:0000313" key="3">
    <source>
        <dbReference type="EMBL" id="MFC0633336.1"/>
    </source>
</evidence>
<evidence type="ECO:0000256" key="1">
    <source>
        <dbReference type="SAM" id="SignalP"/>
    </source>
</evidence>
<protein>
    <submittedName>
        <fullName evidence="3">SPOR domain-containing protein</fullName>
    </submittedName>
</protein>
<proteinExistence type="predicted"/>
<sequence length="208" mass="21281">MTFGVRLRKALIVAPFIAVAGCGGGMEADQGRFENLARMVAAVDVPAKGEPSARLPAATSADAGLRPAVRVEVMDPHDLWDARDAGLRGVVEAAAPAVVEAAAPAVQAAAVGAVQRTTDQAIRRVAVASETTIIQLGAFSSEAAARAAWSQVSAGAAARIAGGLEPSFTTVDVNGRTFTRLRVRAPAKQAAALCRLADVADPWCRSAA</sequence>
<keyword evidence="4" id="KW-1185">Reference proteome</keyword>
<keyword evidence="1" id="KW-0732">Signal</keyword>
<evidence type="ECO:0000313" key="4">
    <source>
        <dbReference type="Proteomes" id="UP001589906"/>
    </source>
</evidence>
<dbReference type="Proteomes" id="UP001589906">
    <property type="component" value="Unassembled WGS sequence"/>
</dbReference>
<dbReference type="RefSeq" id="WP_376835093.1">
    <property type="nucleotide sequence ID" value="NZ_JBHLSW010000003.1"/>
</dbReference>
<evidence type="ECO:0000259" key="2">
    <source>
        <dbReference type="Pfam" id="PF05036"/>
    </source>
</evidence>
<reference evidence="3 4" key="1">
    <citation type="submission" date="2024-09" db="EMBL/GenBank/DDBJ databases">
        <authorList>
            <person name="Sun Q."/>
            <person name="Mori K."/>
        </authorList>
    </citation>
    <scope>NUCLEOTIDE SEQUENCE [LARGE SCALE GENOMIC DNA]</scope>
    <source>
        <strain evidence="3 4">NCAIM B.02621</strain>
    </source>
</reference>